<dbReference type="Gene3D" id="3.40.630.30">
    <property type="match status" value="1"/>
</dbReference>
<dbReference type="CDD" id="cd04301">
    <property type="entry name" value="NAT_SF"/>
    <property type="match status" value="1"/>
</dbReference>
<reference evidence="3" key="1">
    <citation type="submission" date="2016-10" db="EMBL/GenBank/DDBJ databases">
        <authorList>
            <person name="Varghese N."/>
            <person name="Submissions S."/>
        </authorList>
    </citation>
    <scope>NUCLEOTIDE SEQUENCE [LARGE SCALE GENOMIC DNA]</scope>
    <source>
        <strain evidence="3">RD 26</strain>
    </source>
</reference>
<sequence length="237" mass="25134">MTEFAIRDPRPGDAEPLEELITAHFSEGSTYGVDLGLDDPTYHVLVAVESGDDANVAESGDDANVAESGDDANVAESGGDANVAESGDDRSEGDRGDAVCGVMALREFADPAELADEMYFFDDRDLLPAADRYGHLEMGYVGEAATGRGIGSRLLERLHAVGAARGVDLFLADSWYHGGDDSPEKLFDAHGYETVHRDPIERSAEECPKCEGECVCEGALAVRRVAGDEDDAEAGTS</sequence>
<evidence type="ECO:0000313" key="3">
    <source>
        <dbReference type="Proteomes" id="UP000198932"/>
    </source>
</evidence>
<dbReference type="RefSeq" id="WP_092919422.1">
    <property type="nucleotide sequence ID" value="NZ_FOYN01000001.1"/>
</dbReference>
<dbReference type="InterPro" id="IPR016181">
    <property type="entry name" value="Acyl_CoA_acyltransferase"/>
</dbReference>
<dbReference type="OrthoDB" id="322299at2157"/>
<dbReference type="Proteomes" id="UP000198932">
    <property type="component" value="Unassembled WGS sequence"/>
</dbReference>
<proteinExistence type="predicted"/>
<name>A0A1I6FKG8_HALSD</name>
<dbReference type="SUPFAM" id="SSF55729">
    <property type="entry name" value="Acyl-CoA N-acyltransferases (Nat)"/>
    <property type="match status" value="1"/>
</dbReference>
<evidence type="ECO:0000313" key="2">
    <source>
        <dbReference type="EMBL" id="SFR30307.1"/>
    </source>
</evidence>
<dbReference type="EMBL" id="FOYN01000001">
    <property type="protein sequence ID" value="SFR30307.1"/>
    <property type="molecule type" value="Genomic_DNA"/>
</dbReference>
<feature type="region of interest" description="Disordered" evidence="1">
    <location>
        <begin position="58"/>
        <end position="95"/>
    </location>
</feature>
<keyword evidence="3" id="KW-1185">Reference proteome</keyword>
<dbReference type="STRING" id="35743.SAMN04487937_0125"/>
<evidence type="ECO:0008006" key="4">
    <source>
        <dbReference type="Google" id="ProtNLM"/>
    </source>
</evidence>
<dbReference type="AlphaFoldDB" id="A0A1I6FKG8"/>
<gene>
    <name evidence="2" type="ORF">SAMN04487937_0125</name>
</gene>
<evidence type="ECO:0000256" key="1">
    <source>
        <dbReference type="SAM" id="MobiDB-lite"/>
    </source>
</evidence>
<organism evidence="2 3">
    <name type="scientific">Halorubrum sodomense</name>
    <dbReference type="NCBI Taxonomy" id="35743"/>
    <lineage>
        <taxon>Archaea</taxon>
        <taxon>Methanobacteriati</taxon>
        <taxon>Methanobacteriota</taxon>
        <taxon>Stenosarchaea group</taxon>
        <taxon>Halobacteria</taxon>
        <taxon>Halobacteriales</taxon>
        <taxon>Haloferacaceae</taxon>
        <taxon>Halorubrum</taxon>
    </lineage>
</organism>
<accession>A0A1I6FKG8</accession>
<protein>
    <recommendedName>
        <fullName evidence="4">N-acetyltransferase domain-containing protein</fullName>
    </recommendedName>
</protein>